<name>A0ABY4PHE4_9LACO</name>
<feature type="transmembrane region" description="Helical" evidence="1">
    <location>
        <begin position="173"/>
        <end position="190"/>
    </location>
</feature>
<feature type="domain" description="PDZ" evidence="2">
    <location>
        <begin position="293"/>
        <end position="342"/>
    </location>
</feature>
<feature type="transmembrane region" description="Helical" evidence="1">
    <location>
        <begin position="265"/>
        <end position="282"/>
    </location>
</feature>
<gene>
    <name evidence="3" type="ORF">MOO46_00260</name>
</gene>
<reference evidence="3 4" key="1">
    <citation type="journal article" date="2022" name="Int. J. Syst. Evol. Microbiol.">
        <title>Apilactobacillus apisilvae sp. nov., Nicolia spurrieriana gen. nov. sp. nov., Bombilactobacillus folatiphilus sp. nov. and Bombilactobacillus thymidiniphilus sp. nov., four new lactic acid bacterial isolates from stingless bees Tetragonula carbonaria and Austroplebeia australis.</title>
        <authorList>
            <person name="Oliphant S.A."/>
            <person name="Watson-Haigh N.S."/>
            <person name="Sumby K.M."/>
            <person name="Gardner J."/>
            <person name="Groom S."/>
            <person name="Jiranek V."/>
        </authorList>
    </citation>
    <scope>NUCLEOTIDE SEQUENCE [LARGE SCALE GENOMIC DNA]</scope>
    <source>
        <strain evidence="3 4">SG5_A10</strain>
    </source>
</reference>
<dbReference type="InterPro" id="IPR036034">
    <property type="entry name" value="PDZ_sf"/>
</dbReference>
<dbReference type="RefSeq" id="WP_249511054.1">
    <property type="nucleotide sequence ID" value="NZ_CP093362.1"/>
</dbReference>
<feature type="transmembrane region" description="Helical" evidence="1">
    <location>
        <begin position="52"/>
        <end position="71"/>
    </location>
</feature>
<evidence type="ECO:0000313" key="3">
    <source>
        <dbReference type="EMBL" id="UQS85075.1"/>
    </source>
</evidence>
<feature type="transmembrane region" description="Helical" evidence="1">
    <location>
        <begin position="6"/>
        <end position="25"/>
    </location>
</feature>
<dbReference type="EMBL" id="CP093362">
    <property type="protein sequence ID" value="UQS85075.1"/>
    <property type="molecule type" value="Genomic_DNA"/>
</dbReference>
<dbReference type="Proteomes" id="UP000831859">
    <property type="component" value="Chromosome"/>
</dbReference>
<feature type="transmembrane region" description="Helical" evidence="1">
    <location>
        <begin position="77"/>
        <end position="93"/>
    </location>
</feature>
<dbReference type="InterPro" id="IPR001478">
    <property type="entry name" value="PDZ"/>
</dbReference>
<sequence>MSYIIIISSILIQPVLWLGVIKTYLNYRKRISRERNNFNTSIYQNNFEIKHFIISFFILGTIGSIISAFIGTFIPNIWIFIYEVLLLLNLLLVPNKVYPIFMAGLTTVVMIVIDLFNLLDNQWDFPVNMSMTDNRNILFLLSLIILLSGIFFRFFIGKYNTPEVFRNKRGNKVAGYVLNEISVIPLLVLVPGDQIHKLISFWPVFNFNNQSFTLFFLPVLLGIKINIFKNVPRELSIKLGNNVIKISVLGFVFTIISYFLPIVTLYLLAILIFIYLGSIVWIKNYDRNSKKWFSDAVNGLRVIGVRPNTPATKMNVQIGDLIIEVNNQKVHNDSEFYEAILSSPTFCRLKIVNRNDRIKITESAIYNDSPNELGVVLFKDN</sequence>
<keyword evidence="1" id="KW-0812">Transmembrane</keyword>
<evidence type="ECO:0000313" key="4">
    <source>
        <dbReference type="Proteomes" id="UP000831859"/>
    </source>
</evidence>
<dbReference type="Gene3D" id="2.30.42.10">
    <property type="match status" value="1"/>
</dbReference>
<evidence type="ECO:0000259" key="2">
    <source>
        <dbReference type="Pfam" id="PF13180"/>
    </source>
</evidence>
<protein>
    <submittedName>
        <fullName evidence="3">PDZ domain-containing protein</fullName>
    </submittedName>
</protein>
<dbReference type="SUPFAM" id="SSF50156">
    <property type="entry name" value="PDZ domain-like"/>
    <property type="match status" value="1"/>
</dbReference>
<keyword evidence="1" id="KW-0472">Membrane</keyword>
<feature type="transmembrane region" description="Helical" evidence="1">
    <location>
        <begin position="239"/>
        <end position="259"/>
    </location>
</feature>
<keyword evidence="1" id="KW-1133">Transmembrane helix</keyword>
<feature type="transmembrane region" description="Helical" evidence="1">
    <location>
        <begin position="210"/>
        <end position="227"/>
    </location>
</feature>
<evidence type="ECO:0000256" key="1">
    <source>
        <dbReference type="SAM" id="Phobius"/>
    </source>
</evidence>
<proteinExistence type="predicted"/>
<feature type="transmembrane region" description="Helical" evidence="1">
    <location>
        <begin position="139"/>
        <end position="161"/>
    </location>
</feature>
<feature type="transmembrane region" description="Helical" evidence="1">
    <location>
        <begin position="100"/>
        <end position="119"/>
    </location>
</feature>
<keyword evidence="4" id="KW-1185">Reference proteome</keyword>
<organism evidence="3 4">
    <name type="scientific">Apilactobacillus apisilvae</name>
    <dbReference type="NCBI Taxonomy" id="2923364"/>
    <lineage>
        <taxon>Bacteria</taxon>
        <taxon>Bacillati</taxon>
        <taxon>Bacillota</taxon>
        <taxon>Bacilli</taxon>
        <taxon>Lactobacillales</taxon>
        <taxon>Lactobacillaceae</taxon>
        <taxon>Apilactobacillus</taxon>
    </lineage>
</organism>
<accession>A0ABY4PHE4</accession>
<dbReference type="Pfam" id="PF13180">
    <property type="entry name" value="PDZ_2"/>
    <property type="match status" value="1"/>
</dbReference>